<name>A0A0C3QDH3_9AGAM</name>
<dbReference type="GO" id="GO:0016020">
    <property type="term" value="C:membrane"/>
    <property type="evidence" value="ECO:0007669"/>
    <property type="project" value="UniProtKB-SubCell"/>
</dbReference>
<keyword evidence="9" id="KW-1185">Reference proteome</keyword>
<feature type="transmembrane region" description="Helical" evidence="6">
    <location>
        <begin position="99"/>
        <end position="122"/>
    </location>
</feature>
<feature type="non-terminal residue" evidence="8">
    <location>
        <position position="1"/>
    </location>
</feature>
<feature type="transmembrane region" description="Helical" evidence="6">
    <location>
        <begin position="74"/>
        <end position="93"/>
    </location>
</feature>
<evidence type="ECO:0000256" key="5">
    <source>
        <dbReference type="ARBA" id="ARBA00023136"/>
    </source>
</evidence>
<dbReference type="AlphaFoldDB" id="A0A0C3QDH3"/>
<feature type="transmembrane region" description="Helical" evidence="6">
    <location>
        <begin position="167"/>
        <end position="189"/>
    </location>
</feature>
<keyword evidence="4 6" id="KW-1133">Transmembrane helix</keyword>
<accession>A0A0C3QDH3</accession>
<dbReference type="FunFam" id="1.20.1250.20:FF:000013">
    <property type="entry name" value="MFS general substrate transporter"/>
    <property type="match status" value="1"/>
</dbReference>
<feature type="domain" description="Major facilitator superfamily (MFS) profile" evidence="7">
    <location>
        <begin position="10"/>
        <end position="420"/>
    </location>
</feature>
<feature type="transmembrane region" description="Helical" evidence="6">
    <location>
        <begin position="360"/>
        <end position="381"/>
    </location>
</feature>
<dbReference type="Gene3D" id="1.20.1250.20">
    <property type="entry name" value="MFS general substrate transporter like domains"/>
    <property type="match status" value="2"/>
</dbReference>
<feature type="transmembrane region" description="Helical" evidence="6">
    <location>
        <begin position="325"/>
        <end position="348"/>
    </location>
</feature>
<dbReference type="Pfam" id="PF07690">
    <property type="entry name" value="MFS_1"/>
    <property type="match status" value="1"/>
</dbReference>
<dbReference type="HOGENOM" id="CLU_001265_0_1_1"/>
<reference evidence="9" key="2">
    <citation type="submission" date="2015-01" db="EMBL/GenBank/DDBJ databases">
        <title>Evolutionary Origins and Diversification of the Mycorrhizal Mutualists.</title>
        <authorList>
            <consortium name="DOE Joint Genome Institute"/>
            <consortium name="Mycorrhizal Genomics Consortium"/>
            <person name="Kohler A."/>
            <person name="Kuo A."/>
            <person name="Nagy L.G."/>
            <person name="Floudas D."/>
            <person name="Copeland A."/>
            <person name="Barry K.W."/>
            <person name="Cichocki N."/>
            <person name="Veneault-Fourrey C."/>
            <person name="LaButti K."/>
            <person name="Lindquist E.A."/>
            <person name="Lipzen A."/>
            <person name="Lundell T."/>
            <person name="Morin E."/>
            <person name="Murat C."/>
            <person name="Riley R."/>
            <person name="Ohm R."/>
            <person name="Sun H."/>
            <person name="Tunlid A."/>
            <person name="Henrissat B."/>
            <person name="Grigoriev I.V."/>
            <person name="Hibbett D.S."/>
            <person name="Martin F."/>
        </authorList>
    </citation>
    <scope>NUCLEOTIDE SEQUENCE [LARGE SCALE GENOMIC DNA]</scope>
    <source>
        <strain evidence="9">MUT 4182</strain>
    </source>
</reference>
<gene>
    <name evidence="8" type="ORF">M407DRAFT_77819</name>
</gene>
<dbReference type="PANTHER" id="PTHR43791">
    <property type="entry name" value="PERMEASE-RELATED"/>
    <property type="match status" value="1"/>
</dbReference>
<dbReference type="Proteomes" id="UP000054248">
    <property type="component" value="Unassembled WGS sequence"/>
</dbReference>
<evidence type="ECO:0000313" key="9">
    <source>
        <dbReference type="Proteomes" id="UP000054248"/>
    </source>
</evidence>
<dbReference type="InterPro" id="IPR020846">
    <property type="entry name" value="MFS_dom"/>
</dbReference>
<evidence type="ECO:0000256" key="1">
    <source>
        <dbReference type="ARBA" id="ARBA00004141"/>
    </source>
</evidence>
<dbReference type="InterPro" id="IPR036259">
    <property type="entry name" value="MFS_trans_sf"/>
</dbReference>
<reference evidence="8 9" key="1">
    <citation type="submission" date="2014-04" db="EMBL/GenBank/DDBJ databases">
        <authorList>
            <consortium name="DOE Joint Genome Institute"/>
            <person name="Kuo A."/>
            <person name="Girlanda M."/>
            <person name="Perotto S."/>
            <person name="Kohler A."/>
            <person name="Nagy L.G."/>
            <person name="Floudas D."/>
            <person name="Copeland A."/>
            <person name="Barry K.W."/>
            <person name="Cichocki N."/>
            <person name="Veneault-Fourrey C."/>
            <person name="LaButti K."/>
            <person name="Lindquist E.A."/>
            <person name="Lipzen A."/>
            <person name="Lundell T."/>
            <person name="Morin E."/>
            <person name="Murat C."/>
            <person name="Sun H."/>
            <person name="Tunlid A."/>
            <person name="Henrissat B."/>
            <person name="Grigoriev I.V."/>
            <person name="Hibbett D.S."/>
            <person name="Martin F."/>
            <person name="Nordberg H.P."/>
            <person name="Cantor M.N."/>
            <person name="Hua S.X."/>
        </authorList>
    </citation>
    <scope>NUCLEOTIDE SEQUENCE [LARGE SCALE GENOMIC DNA]</scope>
    <source>
        <strain evidence="8 9">MUT 4182</strain>
    </source>
</reference>
<dbReference type="GO" id="GO:0022857">
    <property type="term" value="F:transmembrane transporter activity"/>
    <property type="evidence" value="ECO:0007669"/>
    <property type="project" value="InterPro"/>
</dbReference>
<dbReference type="InterPro" id="IPR011701">
    <property type="entry name" value="MFS"/>
</dbReference>
<feature type="transmembrane region" description="Helical" evidence="6">
    <location>
        <begin position="301"/>
        <end position="319"/>
    </location>
</feature>
<proteinExistence type="predicted"/>
<feature type="transmembrane region" description="Helical" evidence="6">
    <location>
        <begin position="237"/>
        <end position="258"/>
    </location>
</feature>
<dbReference type="FunFam" id="1.20.1250.20:FF:000018">
    <property type="entry name" value="MFS transporter permease"/>
    <property type="match status" value="1"/>
</dbReference>
<evidence type="ECO:0000259" key="7">
    <source>
        <dbReference type="PROSITE" id="PS50850"/>
    </source>
</evidence>
<evidence type="ECO:0000256" key="3">
    <source>
        <dbReference type="ARBA" id="ARBA00022692"/>
    </source>
</evidence>
<feature type="transmembrane region" description="Helical" evidence="6">
    <location>
        <begin position="393"/>
        <end position="416"/>
    </location>
</feature>
<keyword evidence="2" id="KW-0813">Transport</keyword>
<keyword evidence="3 6" id="KW-0812">Transmembrane</keyword>
<feature type="transmembrane region" description="Helical" evidence="6">
    <location>
        <begin position="134"/>
        <end position="155"/>
    </location>
</feature>
<evidence type="ECO:0000313" key="8">
    <source>
        <dbReference type="EMBL" id="KIO23666.1"/>
    </source>
</evidence>
<comment type="subcellular location">
    <subcellularLocation>
        <location evidence="1">Membrane</location>
        <topology evidence="1">Multi-pass membrane protein</topology>
    </subcellularLocation>
</comment>
<dbReference type="EMBL" id="KN823079">
    <property type="protein sequence ID" value="KIO23666.1"/>
    <property type="molecule type" value="Genomic_DNA"/>
</dbReference>
<feature type="transmembrane region" description="Helical" evidence="6">
    <location>
        <begin position="46"/>
        <end position="67"/>
    </location>
</feature>
<evidence type="ECO:0000256" key="6">
    <source>
        <dbReference type="SAM" id="Phobius"/>
    </source>
</evidence>
<feature type="transmembrane region" description="Helical" evidence="6">
    <location>
        <begin position="278"/>
        <end position="294"/>
    </location>
</feature>
<dbReference type="STRING" id="1051891.A0A0C3QDH3"/>
<organism evidence="8 9">
    <name type="scientific">Tulasnella calospora MUT 4182</name>
    <dbReference type="NCBI Taxonomy" id="1051891"/>
    <lineage>
        <taxon>Eukaryota</taxon>
        <taxon>Fungi</taxon>
        <taxon>Dikarya</taxon>
        <taxon>Basidiomycota</taxon>
        <taxon>Agaricomycotina</taxon>
        <taxon>Agaricomycetes</taxon>
        <taxon>Cantharellales</taxon>
        <taxon>Tulasnellaceae</taxon>
        <taxon>Tulasnella</taxon>
    </lineage>
</organism>
<sequence length="439" mass="48631">RKIDWRLVPILAALYAFSLIDRTNLGLIRVAGMDKALHLSVGNRYSIVTLVFFVPYIILEIPANVFLRKASPRLFLSTIVFLWGCISIAAGFVKTWNQLAALRALLGVLEAGFFPSCAYLITLWYIRREVQFRLALFTLISYVAGGFSPILAYGLTMMEGRAGIHGWQWIWIMEGIITAVLGLAAYFLIVDFPDRNTFLTPEETGFVKNRIEEDRGDAQFDTLTVQKALAYTRELKLWAFGLCFMCCTFPAYSISFFLPTIIGGMGYSVRDSQLLCSPPFVFGAVYALVVAYFSDKTVKRGPYLAFNALLGVIGFPMLAYCEGNAPRYIGTFLALAGSSANMPGVLAWQANNVIGQSKRAYSSALSIMWGGIGGIMAALVFRQQDAPKYVPGLIATLVSQIFMIVVIAILSVYFWMRNKAVKNGTKGVIEGKEGFLYTL</sequence>
<dbReference type="OrthoDB" id="3639251at2759"/>
<dbReference type="PANTHER" id="PTHR43791:SF3">
    <property type="entry name" value="MAJOR FACILITATOR SUPERFAMILY (MFS) PROFILE DOMAIN-CONTAINING PROTEIN"/>
    <property type="match status" value="1"/>
</dbReference>
<evidence type="ECO:0000256" key="2">
    <source>
        <dbReference type="ARBA" id="ARBA00022448"/>
    </source>
</evidence>
<protein>
    <recommendedName>
        <fullName evidence="7">Major facilitator superfamily (MFS) profile domain-containing protein</fullName>
    </recommendedName>
</protein>
<dbReference type="PROSITE" id="PS50850">
    <property type="entry name" value="MFS"/>
    <property type="match status" value="1"/>
</dbReference>
<keyword evidence="5 6" id="KW-0472">Membrane</keyword>
<evidence type="ECO:0000256" key="4">
    <source>
        <dbReference type="ARBA" id="ARBA00022989"/>
    </source>
</evidence>
<dbReference type="SUPFAM" id="SSF103473">
    <property type="entry name" value="MFS general substrate transporter"/>
    <property type="match status" value="1"/>
</dbReference>